<dbReference type="SUPFAM" id="SSF48239">
    <property type="entry name" value="Terpenoid cyclases/Protein prenyltransferases"/>
    <property type="match status" value="1"/>
</dbReference>
<keyword evidence="13" id="KW-1185">Reference proteome</keyword>
<dbReference type="GO" id="GO:0004867">
    <property type="term" value="F:serine-type endopeptidase inhibitor activity"/>
    <property type="evidence" value="ECO:0007669"/>
    <property type="project" value="UniProtKB-KW"/>
</dbReference>
<evidence type="ECO:0000256" key="4">
    <source>
        <dbReference type="ARBA" id="ARBA00022900"/>
    </source>
</evidence>
<evidence type="ECO:0000256" key="2">
    <source>
        <dbReference type="ARBA" id="ARBA00022690"/>
    </source>
</evidence>
<reference evidence="12" key="3">
    <citation type="submission" date="2015-06" db="UniProtKB">
        <authorList>
            <consortium name="EnsemblMetazoa"/>
        </authorList>
    </citation>
    <scope>IDENTIFICATION</scope>
</reference>
<dbReference type="FunFam" id="2.60.40.1930:FF:000001">
    <property type="entry name" value="CD109 isoform 3"/>
    <property type="match status" value="1"/>
</dbReference>
<feature type="domain" description="Alpha-2-macroglobulin" evidence="10">
    <location>
        <begin position="760"/>
        <end position="851"/>
    </location>
</feature>
<evidence type="ECO:0000256" key="7">
    <source>
        <dbReference type="ARBA" id="ARBA00023180"/>
    </source>
</evidence>
<evidence type="ECO:0000256" key="6">
    <source>
        <dbReference type="ARBA" id="ARBA00023157"/>
    </source>
</evidence>
<evidence type="ECO:0000259" key="9">
    <source>
        <dbReference type="SMART" id="SM01359"/>
    </source>
</evidence>
<evidence type="ECO:0000256" key="1">
    <source>
        <dbReference type="ARBA" id="ARBA00010952"/>
    </source>
</evidence>
<dbReference type="InterPro" id="IPR008930">
    <property type="entry name" value="Terpenoid_cyclase/PrenylTrfase"/>
</dbReference>
<evidence type="ECO:0000313" key="12">
    <source>
        <dbReference type="EnsemblMetazoa" id="HelroP180050"/>
    </source>
</evidence>
<keyword evidence="4" id="KW-0722">Serine protease inhibitor</keyword>
<dbReference type="InterPro" id="IPR047565">
    <property type="entry name" value="Alpha-macroglob_thiol-ester_cl"/>
</dbReference>
<dbReference type="SMART" id="SM01360">
    <property type="entry name" value="A2M"/>
    <property type="match status" value="1"/>
</dbReference>
<dbReference type="EMBL" id="KB097558">
    <property type="protein sequence ID" value="ESN94943.1"/>
    <property type="molecule type" value="Genomic_DNA"/>
</dbReference>
<sequence length="1052" mass="117558">MASWGLVNFLVSFLVLFALGTASSMNYSIVGPKMLRPGSAYQFVVTTYGEKNISFVLHAAIQRNSEPFIVEKSFQLTTGWFSSLSSELRYLGQIPNVVPDGRYSFFVKASEGANFSHSHVVTINRKVHSIFIQTDKVLYKPGQEVLFRVIAITPDLKPYKEKINITIYDTAQNKIKKLVDQQSDHGVITSSLKLSDITPLGDWKIHAETLLANTEKNFQVAEYVLPKYEVKVELPSYFFYNENNPPMQQDLPVSVVAKYTYGQPVKGTASVDIKLHQHYWWSSESFPRITKLIQLVDGKGDFSLNVAELKTLLPASWTWATLAYRTFSFETNVTETETGITLSASSTIETKTKRFDLEFLSNSPENYKPGLPYQGYLMLKNSDGSPTLLKDIRNSDGTFKSVHIKSTNSYPYNFYVNDTRPPETEISFSIPLTENGHIVFSLQTLLETDLINLEASYFDEISNSTITAYKSVNKFKTRDNGGIQLSLKNDENVVKPSSVLQFQVKSIEEIKEFQFQVLAKGLILANRRIDAGLAKKEHTFSVQVTPDLAIKLAPEARFVVSYVTSTGELIADSMAVTVADYFANKVSLSFNKNQTEPGDESVYLNVKTKQNSFVSLLAVDQSVLLLRAGNDITQDMVKDELSSYLEVSYHGGRHPIPFARRKRSIGCWWPIWLGGSDTSSVIDKAGLFVMTNLHVYKPEPRYWYPRYYMPGLAGPPMAFQSSMAVQMDSLDSAMNRVEFSEASSPTSSPSVSVRKKFPETWIWSEVISNSNGDYQLKVKVPDTITSWVASGFSVNQDVGLGLSESPAKITVIKPFFVSLNLPYSIIRGEEFALQVTVFNYYGQELEADVKLLASNHFKVIKCETKESQSVDVTKKIKVRNNDGKSVYFWVVATALGQIPIEVSAHAGLAADAMKATLLVKPEGQTQSYSTSQFIQLSSNETLDTEFQVTLPARDVLVPGSVVIEVTVIGDIIGTALNNIDDLLQMPYGCGEQNLLNLVPDVYLLKYLTESDQLTEEFSQKAKGFINAAELLHICTFPVAVHKSANRFYQILS</sequence>
<dbReference type="EMBL" id="AMQM01007078">
    <property type="status" value="NOT_ANNOTATED_CDS"/>
    <property type="molecule type" value="Genomic_DNA"/>
</dbReference>
<dbReference type="Gene3D" id="6.20.50.160">
    <property type="match status" value="1"/>
</dbReference>
<dbReference type="EnsemblMetazoa" id="HelroT180050">
    <property type="protein sequence ID" value="HelroP180050"/>
    <property type="gene ID" value="HelroG180050"/>
</dbReference>
<dbReference type="Pfam" id="PF07703">
    <property type="entry name" value="A2M_BRD"/>
    <property type="match status" value="1"/>
</dbReference>
<dbReference type="InterPro" id="IPR013783">
    <property type="entry name" value="Ig-like_fold"/>
</dbReference>
<dbReference type="STRING" id="6412.T1FFE4"/>
<dbReference type="eggNOG" id="KOG1366">
    <property type="taxonomic scope" value="Eukaryota"/>
</dbReference>
<keyword evidence="7" id="KW-0325">Glycoprotein</keyword>
<evidence type="ECO:0000313" key="13">
    <source>
        <dbReference type="Proteomes" id="UP000015101"/>
    </source>
</evidence>
<name>T1FFE4_HELRO</name>
<dbReference type="Gene3D" id="1.50.10.20">
    <property type="match status" value="1"/>
</dbReference>
<dbReference type="Proteomes" id="UP000015101">
    <property type="component" value="Unassembled WGS sequence"/>
</dbReference>
<gene>
    <name evidence="12" type="primary">20207543</name>
    <name evidence="11" type="ORF">HELRODRAFT_180050</name>
</gene>
<dbReference type="InterPro" id="IPR011626">
    <property type="entry name" value="Alpha-macroglobulin_TED"/>
</dbReference>
<comment type="similarity">
    <text evidence="1">Belongs to the protease inhibitor I39 (alpha-2-macroglobulin) family.</text>
</comment>
<dbReference type="InterPro" id="IPR002890">
    <property type="entry name" value="MG2"/>
</dbReference>
<dbReference type="Gene3D" id="2.60.40.10">
    <property type="entry name" value="Immunoglobulins"/>
    <property type="match status" value="2"/>
</dbReference>
<dbReference type="Gene3D" id="2.20.130.20">
    <property type="match status" value="1"/>
</dbReference>
<organism evidence="12 13">
    <name type="scientific">Helobdella robusta</name>
    <name type="common">Californian leech</name>
    <dbReference type="NCBI Taxonomy" id="6412"/>
    <lineage>
        <taxon>Eukaryota</taxon>
        <taxon>Metazoa</taxon>
        <taxon>Spiralia</taxon>
        <taxon>Lophotrochozoa</taxon>
        <taxon>Annelida</taxon>
        <taxon>Clitellata</taxon>
        <taxon>Hirudinea</taxon>
        <taxon>Rhynchobdellida</taxon>
        <taxon>Glossiphoniidae</taxon>
        <taxon>Helobdella</taxon>
    </lineage>
</organism>
<dbReference type="HOGENOM" id="CLU_001634_5_0_1"/>
<dbReference type="Gene3D" id="2.60.40.1940">
    <property type="match status" value="1"/>
</dbReference>
<evidence type="ECO:0000256" key="3">
    <source>
        <dbReference type="ARBA" id="ARBA00022729"/>
    </source>
</evidence>
<dbReference type="PROSITE" id="PS00477">
    <property type="entry name" value="ALPHA_2_MACROGLOBULIN"/>
    <property type="match status" value="1"/>
</dbReference>
<dbReference type="RefSeq" id="XP_009027060.1">
    <property type="nucleotide sequence ID" value="XM_009028812.1"/>
</dbReference>
<dbReference type="FunCoup" id="T1FFE4">
    <property type="interactions" value="200"/>
</dbReference>
<dbReference type="CTD" id="20207543"/>
<dbReference type="SMART" id="SM01359">
    <property type="entry name" value="A2M_N_2"/>
    <property type="match status" value="1"/>
</dbReference>
<keyword evidence="6" id="KW-1015">Disulfide bond</keyword>
<keyword evidence="3 8" id="KW-0732">Signal</keyword>
<evidence type="ECO:0000256" key="8">
    <source>
        <dbReference type="SAM" id="SignalP"/>
    </source>
</evidence>
<accession>T1FFE4</accession>
<dbReference type="OrthoDB" id="9998011at2759"/>
<dbReference type="AlphaFoldDB" id="T1FFE4"/>
<dbReference type="InterPro" id="IPR050473">
    <property type="entry name" value="A2M/Complement_sys"/>
</dbReference>
<proteinExistence type="inferred from homology"/>
<dbReference type="Gene3D" id="2.60.40.1930">
    <property type="match status" value="2"/>
</dbReference>
<dbReference type="InterPro" id="IPR014756">
    <property type="entry name" value="Ig_E-set"/>
</dbReference>
<dbReference type="Pfam" id="PF00207">
    <property type="entry name" value="A2M"/>
    <property type="match status" value="1"/>
</dbReference>
<dbReference type="Pfam" id="PF17791">
    <property type="entry name" value="MG3"/>
    <property type="match status" value="1"/>
</dbReference>
<dbReference type="Gene3D" id="2.60.40.2950">
    <property type="match status" value="1"/>
</dbReference>
<reference evidence="13" key="1">
    <citation type="submission" date="2012-12" db="EMBL/GenBank/DDBJ databases">
        <authorList>
            <person name="Hellsten U."/>
            <person name="Grimwood J."/>
            <person name="Chapman J.A."/>
            <person name="Shapiro H."/>
            <person name="Aerts A."/>
            <person name="Otillar R.P."/>
            <person name="Terry A.Y."/>
            <person name="Boore J.L."/>
            <person name="Simakov O."/>
            <person name="Marletaz F."/>
            <person name="Cho S.-J."/>
            <person name="Edsinger-Gonzales E."/>
            <person name="Havlak P."/>
            <person name="Kuo D.-H."/>
            <person name="Larsson T."/>
            <person name="Lv J."/>
            <person name="Arendt D."/>
            <person name="Savage R."/>
            <person name="Osoegawa K."/>
            <person name="de Jong P."/>
            <person name="Lindberg D.R."/>
            <person name="Seaver E.C."/>
            <person name="Weisblat D.A."/>
            <person name="Putnam N.H."/>
            <person name="Grigoriev I.V."/>
            <person name="Rokhsar D.S."/>
        </authorList>
    </citation>
    <scope>NUCLEOTIDE SEQUENCE</scope>
</reference>
<evidence type="ECO:0000256" key="5">
    <source>
        <dbReference type="ARBA" id="ARBA00022966"/>
    </source>
</evidence>
<dbReference type="InterPro" id="IPR019742">
    <property type="entry name" value="MacrogloblnA2_CS"/>
</dbReference>
<evidence type="ECO:0008006" key="14">
    <source>
        <dbReference type="Google" id="ProtNLM"/>
    </source>
</evidence>
<dbReference type="InterPro" id="IPR011625">
    <property type="entry name" value="A2M_N_BRD"/>
</dbReference>
<evidence type="ECO:0000259" key="10">
    <source>
        <dbReference type="SMART" id="SM01360"/>
    </source>
</evidence>
<dbReference type="PANTHER" id="PTHR11412:SF136">
    <property type="entry name" value="CD109 ANTIGEN"/>
    <property type="match status" value="1"/>
</dbReference>
<feature type="signal peptide" evidence="8">
    <location>
        <begin position="1"/>
        <end position="24"/>
    </location>
</feature>
<evidence type="ECO:0000313" key="11">
    <source>
        <dbReference type="EMBL" id="ESN94943.1"/>
    </source>
</evidence>
<dbReference type="InterPro" id="IPR001599">
    <property type="entry name" value="Macroglobln_a2"/>
</dbReference>
<dbReference type="OMA" id="HAMEIND"/>
<dbReference type="SMART" id="SM01419">
    <property type="entry name" value="Thiol-ester_cl"/>
    <property type="match status" value="1"/>
</dbReference>
<dbReference type="InParanoid" id="T1FFE4"/>
<keyword evidence="5" id="KW-0882">Thioester bond</keyword>
<dbReference type="GeneID" id="20207543"/>
<dbReference type="GO" id="GO:0005615">
    <property type="term" value="C:extracellular space"/>
    <property type="evidence" value="ECO:0007669"/>
    <property type="project" value="InterPro"/>
</dbReference>
<feature type="domain" description="Alpha-2-macroglobulin bait region" evidence="9">
    <location>
        <begin position="485"/>
        <end position="626"/>
    </location>
</feature>
<keyword evidence="2" id="KW-0646">Protease inhibitor</keyword>
<dbReference type="SUPFAM" id="SSF81296">
    <property type="entry name" value="E set domains"/>
    <property type="match status" value="1"/>
</dbReference>
<reference evidence="11 13" key="2">
    <citation type="journal article" date="2013" name="Nature">
        <title>Insights into bilaterian evolution from three spiralian genomes.</title>
        <authorList>
            <person name="Simakov O."/>
            <person name="Marletaz F."/>
            <person name="Cho S.J."/>
            <person name="Edsinger-Gonzales E."/>
            <person name="Havlak P."/>
            <person name="Hellsten U."/>
            <person name="Kuo D.H."/>
            <person name="Larsson T."/>
            <person name="Lv J."/>
            <person name="Arendt D."/>
            <person name="Savage R."/>
            <person name="Osoegawa K."/>
            <person name="de Jong P."/>
            <person name="Grimwood J."/>
            <person name="Chapman J.A."/>
            <person name="Shapiro H."/>
            <person name="Aerts A."/>
            <person name="Otillar R.P."/>
            <person name="Terry A.Y."/>
            <person name="Boore J.L."/>
            <person name="Grigoriev I.V."/>
            <person name="Lindberg D.R."/>
            <person name="Seaver E.C."/>
            <person name="Weisblat D.A."/>
            <person name="Putnam N.H."/>
            <person name="Rokhsar D.S."/>
        </authorList>
    </citation>
    <scope>NUCLEOTIDE SEQUENCE</scope>
</reference>
<dbReference type="KEGG" id="hro:HELRODRAFT_180050"/>
<feature type="chain" id="PRO_5010980610" description="Alpha-2-macroglobulin bait region domain-containing protein" evidence="8">
    <location>
        <begin position="25"/>
        <end position="1052"/>
    </location>
</feature>
<dbReference type="PANTHER" id="PTHR11412">
    <property type="entry name" value="MACROGLOBULIN / COMPLEMENT"/>
    <property type="match status" value="1"/>
</dbReference>
<dbReference type="Pfam" id="PF07678">
    <property type="entry name" value="TED_complement"/>
    <property type="match status" value="1"/>
</dbReference>
<protein>
    <recommendedName>
        <fullName evidence="14">Alpha-2-macroglobulin bait region domain-containing protein</fullName>
    </recommendedName>
</protein>
<dbReference type="InterPro" id="IPR041555">
    <property type="entry name" value="MG3"/>
</dbReference>
<dbReference type="Pfam" id="PF01835">
    <property type="entry name" value="MG2"/>
    <property type="match status" value="1"/>
</dbReference>